<reference evidence="9" key="1">
    <citation type="journal article" date="2017" name="Genome Biol.">
        <title>Comparative genomics reveals high biological diversity and specific adaptations in the industrially and medically important fungal genus Aspergillus.</title>
        <authorList>
            <person name="de Vries R.P."/>
            <person name="Riley R."/>
            <person name="Wiebenga A."/>
            <person name="Aguilar-Osorio G."/>
            <person name="Amillis S."/>
            <person name="Uchima C.A."/>
            <person name="Anderluh G."/>
            <person name="Asadollahi M."/>
            <person name="Askin M."/>
            <person name="Barry K."/>
            <person name="Battaglia E."/>
            <person name="Bayram O."/>
            <person name="Benocci T."/>
            <person name="Braus-Stromeyer S.A."/>
            <person name="Caldana C."/>
            <person name="Canovas D."/>
            <person name="Cerqueira G.C."/>
            <person name="Chen F."/>
            <person name="Chen W."/>
            <person name="Choi C."/>
            <person name="Clum A."/>
            <person name="Dos Santos R.A."/>
            <person name="Damasio A.R."/>
            <person name="Diallinas G."/>
            <person name="Emri T."/>
            <person name="Fekete E."/>
            <person name="Flipphi M."/>
            <person name="Freyberg S."/>
            <person name="Gallo A."/>
            <person name="Gournas C."/>
            <person name="Habgood R."/>
            <person name="Hainaut M."/>
            <person name="Harispe M.L."/>
            <person name="Henrissat B."/>
            <person name="Hilden K.S."/>
            <person name="Hope R."/>
            <person name="Hossain A."/>
            <person name="Karabika E."/>
            <person name="Karaffa L."/>
            <person name="Karanyi Z."/>
            <person name="Krasevec N."/>
            <person name="Kuo A."/>
            <person name="Kusch H."/>
            <person name="LaButti K."/>
            <person name="Lagendijk E.L."/>
            <person name="Lapidus A."/>
            <person name="Levasseur A."/>
            <person name="Lindquist E."/>
            <person name="Lipzen A."/>
            <person name="Logrieco A.F."/>
            <person name="MacCabe A."/>
            <person name="Maekelae M.R."/>
            <person name="Malavazi I."/>
            <person name="Melin P."/>
            <person name="Meyer V."/>
            <person name="Mielnichuk N."/>
            <person name="Miskei M."/>
            <person name="Molnar A.P."/>
            <person name="Mule G."/>
            <person name="Ngan C.Y."/>
            <person name="Orejas M."/>
            <person name="Orosz E."/>
            <person name="Ouedraogo J.P."/>
            <person name="Overkamp K.M."/>
            <person name="Park H.-S."/>
            <person name="Perrone G."/>
            <person name="Piumi F."/>
            <person name="Punt P.J."/>
            <person name="Ram A.F."/>
            <person name="Ramon A."/>
            <person name="Rauscher S."/>
            <person name="Record E."/>
            <person name="Riano-Pachon D.M."/>
            <person name="Robert V."/>
            <person name="Roehrig J."/>
            <person name="Ruller R."/>
            <person name="Salamov A."/>
            <person name="Salih N.S."/>
            <person name="Samson R.A."/>
            <person name="Sandor E."/>
            <person name="Sanguinetti M."/>
            <person name="Schuetze T."/>
            <person name="Sepcic K."/>
            <person name="Shelest E."/>
            <person name="Sherlock G."/>
            <person name="Sophianopoulou V."/>
            <person name="Squina F.M."/>
            <person name="Sun H."/>
            <person name="Susca A."/>
            <person name="Todd R.B."/>
            <person name="Tsang A."/>
            <person name="Unkles S.E."/>
            <person name="van de Wiele N."/>
            <person name="van Rossen-Uffink D."/>
            <person name="Oliveira J.V."/>
            <person name="Vesth T.C."/>
            <person name="Visser J."/>
            <person name="Yu J.-H."/>
            <person name="Zhou M."/>
            <person name="Andersen M.R."/>
            <person name="Archer D.B."/>
            <person name="Baker S.E."/>
            <person name="Benoit I."/>
            <person name="Brakhage A.A."/>
            <person name="Braus G.H."/>
            <person name="Fischer R."/>
            <person name="Frisvad J.C."/>
            <person name="Goldman G.H."/>
            <person name="Houbraken J."/>
            <person name="Oakley B."/>
            <person name="Pocsi I."/>
            <person name="Scazzocchio C."/>
            <person name="Seiboth B."/>
            <person name="vanKuyk P.A."/>
            <person name="Wortman J."/>
            <person name="Dyer P.S."/>
            <person name="Grigoriev I.V."/>
        </authorList>
    </citation>
    <scope>NUCLEOTIDE SEQUENCE [LARGE SCALE GENOMIC DNA]</scope>
    <source>
        <strain evidence="9">CBS 506.65</strain>
    </source>
</reference>
<evidence type="ECO:0000259" key="7">
    <source>
        <dbReference type="PROSITE" id="PS50048"/>
    </source>
</evidence>
<evidence type="ECO:0000313" key="9">
    <source>
        <dbReference type="Proteomes" id="UP000184188"/>
    </source>
</evidence>
<keyword evidence="3" id="KW-0238">DNA-binding</keyword>
<protein>
    <recommendedName>
        <fullName evidence="7">Zn(2)-C6 fungal-type domain-containing protein</fullName>
    </recommendedName>
</protein>
<dbReference type="PROSITE" id="PS50048">
    <property type="entry name" value="ZN2_CY6_FUNGAL_2"/>
    <property type="match status" value="1"/>
</dbReference>
<comment type="subcellular location">
    <subcellularLocation>
        <location evidence="1">Nucleus</location>
    </subcellularLocation>
</comment>
<evidence type="ECO:0000256" key="5">
    <source>
        <dbReference type="ARBA" id="ARBA00023242"/>
    </source>
</evidence>
<dbReference type="Proteomes" id="UP000184188">
    <property type="component" value="Unassembled WGS sequence"/>
</dbReference>
<dbReference type="GO" id="GO:0000981">
    <property type="term" value="F:DNA-binding transcription factor activity, RNA polymerase II-specific"/>
    <property type="evidence" value="ECO:0007669"/>
    <property type="project" value="InterPro"/>
</dbReference>
<accession>A0A1L9S5P1</accession>
<dbReference type="Pfam" id="PF11951">
    <property type="entry name" value="Fungal_trans_2"/>
    <property type="match status" value="1"/>
</dbReference>
<dbReference type="AlphaFoldDB" id="A0A1L9S5P1"/>
<feature type="region of interest" description="Disordered" evidence="6">
    <location>
        <begin position="60"/>
        <end position="80"/>
    </location>
</feature>
<dbReference type="SUPFAM" id="SSF57701">
    <property type="entry name" value="Zn2/Cys6 DNA-binding domain"/>
    <property type="match status" value="1"/>
</dbReference>
<evidence type="ECO:0000256" key="6">
    <source>
        <dbReference type="SAM" id="MobiDB-lite"/>
    </source>
</evidence>
<proteinExistence type="predicted"/>
<dbReference type="InterPro" id="IPR036864">
    <property type="entry name" value="Zn2-C6_fun-type_DNA-bd_sf"/>
</dbReference>
<dbReference type="GO" id="GO:0045944">
    <property type="term" value="P:positive regulation of transcription by RNA polymerase II"/>
    <property type="evidence" value="ECO:0007669"/>
    <property type="project" value="TreeGrafter"/>
</dbReference>
<name>A0A1L9S5P1_9EURO</name>
<keyword evidence="5" id="KW-0539">Nucleus</keyword>
<dbReference type="CDD" id="cd00067">
    <property type="entry name" value="GAL4"/>
    <property type="match status" value="1"/>
</dbReference>
<evidence type="ECO:0000256" key="4">
    <source>
        <dbReference type="ARBA" id="ARBA00023163"/>
    </source>
</evidence>
<dbReference type="PANTHER" id="PTHR37534">
    <property type="entry name" value="TRANSCRIPTIONAL ACTIVATOR PROTEIN UGA3"/>
    <property type="match status" value="1"/>
</dbReference>
<dbReference type="PANTHER" id="PTHR37534:SF48">
    <property type="entry name" value="FINGER DOMAIN PROTEIN, PUTATIVE-RELATED"/>
    <property type="match status" value="1"/>
</dbReference>
<dbReference type="EMBL" id="KV878359">
    <property type="protein sequence ID" value="OJJ42470.1"/>
    <property type="molecule type" value="Genomic_DNA"/>
</dbReference>
<evidence type="ECO:0000313" key="8">
    <source>
        <dbReference type="EMBL" id="OJJ42470.1"/>
    </source>
</evidence>
<feature type="domain" description="Zn(2)-C6 fungal-type" evidence="7">
    <location>
        <begin position="12"/>
        <end position="40"/>
    </location>
</feature>
<dbReference type="InterPro" id="IPR021858">
    <property type="entry name" value="Fun_TF"/>
</dbReference>
<dbReference type="InterPro" id="IPR001138">
    <property type="entry name" value="Zn2Cys6_DnaBD"/>
</dbReference>
<dbReference type="Gene3D" id="4.10.240.10">
    <property type="entry name" value="Zn(2)-C6 fungal-type DNA-binding domain"/>
    <property type="match status" value="1"/>
</dbReference>
<sequence>MAVQEDKATRRHCWTCRQRRLVCDFTRPACRRCTADGRACPGYAAVKPVRLEWLVPGRISSRGRRQQQQQQEEEQSRNGCETSLLAQPQVPIDSATAHVLEAAEYYNTCIGPTVEPMMQVAPGLGVVEISPSVFHRFMAAPDYVRQIVVCSALGHRLCRSRYQNSPATAMLEQRFFRSRGLMIASLHDDIDANQLCDRVIVGIIALLVIDVRQGISHHSWRHHLEGIRRIIKMRGGQQLCASLGVVPSLLQFLLGSLAVLGDTTSPASDMAIRPDHLVLYNFLVDRYAARHDLFTMFPAPLFTETIRINYLRMRAAHGDPDLDPGLRIELRDEAEAILGRLYAFSPEKWAQSRSSFPSPSPPPSTTYEEDCQLIGRVYQTAVILYAIPSLQSVSVLPYSPLLSHDCTALCQRLHTLLQGSLSSPKFQRLLFWPLIVLGVHASKENPDTPSPHYQSFVRRHLHEIGRFTGTYNAQAALDVLDRFWPRGGGWDDCFDRPYLLYSSQGVDGRGLKD</sequence>
<dbReference type="Pfam" id="PF00172">
    <property type="entry name" value="Zn_clus"/>
    <property type="match status" value="1"/>
</dbReference>
<keyword evidence="4" id="KW-0804">Transcription</keyword>
<evidence type="ECO:0000256" key="2">
    <source>
        <dbReference type="ARBA" id="ARBA00023015"/>
    </source>
</evidence>
<gene>
    <name evidence="8" type="ORF">ASPZODRAFT_29198</name>
</gene>
<dbReference type="GeneID" id="34614637"/>
<dbReference type="RefSeq" id="XP_022576980.1">
    <property type="nucleotide sequence ID" value="XM_022728173.1"/>
</dbReference>
<organism evidence="8 9">
    <name type="scientific">Penicilliopsis zonata CBS 506.65</name>
    <dbReference type="NCBI Taxonomy" id="1073090"/>
    <lineage>
        <taxon>Eukaryota</taxon>
        <taxon>Fungi</taxon>
        <taxon>Dikarya</taxon>
        <taxon>Ascomycota</taxon>
        <taxon>Pezizomycotina</taxon>
        <taxon>Eurotiomycetes</taxon>
        <taxon>Eurotiomycetidae</taxon>
        <taxon>Eurotiales</taxon>
        <taxon>Aspergillaceae</taxon>
        <taxon>Penicilliopsis</taxon>
    </lineage>
</organism>
<dbReference type="VEuPathDB" id="FungiDB:ASPZODRAFT_29198"/>
<dbReference type="GO" id="GO:0000976">
    <property type="term" value="F:transcription cis-regulatory region binding"/>
    <property type="evidence" value="ECO:0007669"/>
    <property type="project" value="TreeGrafter"/>
</dbReference>
<keyword evidence="2" id="KW-0805">Transcription regulation</keyword>
<dbReference type="GO" id="GO:0005634">
    <property type="term" value="C:nucleus"/>
    <property type="evidence" value="ECO:0007669"/>
    <property type="project" value="UniProtKB-SubCell"/>
</dbReference>
<dbReference type="GO" id="GO:0008270">
    <property type="term" value="F:zinc ion binding"/>
    <property type="evidence" value="ECO:0007669"/>
    <property type="project" value="InterPro"/>
</dbReference>
<keyword evidence="9" id="KW-1185">Reference proteome</keyword>
<evidence type="ECO:0000256" key="1">
    <source>
        <dbReference type="ARBA" id="ARBA00004123"/>
    </source>
</evidence>
<evidence type="ECO:0000256" key="3">
    <source>
        <dbReference type="ARBA" id="ARBA00023125"/>
    </source>
</evidence>
<dbReference type="OrthoDB" id="5386330at2759"/>